<dbReference type="InParanoid" id="A0A1Q3D9U5"/>
<dbReference type="AlphaFoldDB" id="A0A1Q3D9U5"/>
<dbReference type="Proteomes" id="UP000187406">
    <property type="component" value="Unassembled WGS sequence"/>
</dbReference>
<accession>A0A1Q3D9U5</accession>
<protein>
    <submittedName>
        <fullName evidence="1">Uncharacterized protein</fullName>
    </submittedName>
</protein>
<reference evidence="2" key="1">
    <citation type="submission" date="2016-04" db="EMBL/GenBank/DDBJ databases">
        <title>Cephalotus genome sequencing.</title>
        <authorList>
            <person name="Fukushima K."/>
            <person name="Hasebe M."/>
            <person name="Fang X."/>
        </authorList>
    </citation>
    <scope>NUCLEOTIDE SEQUENCE [LARGE SCALE GENOMIC DNA]</scope>
    <source>
        <strain evidence="2">cv. St1</strain>
    </source>
</reference>
<evidence type="ECO:0000313" key="1">
    <source>
        <dbReference type="EMBL" id="GAV89083.1"/>
    </source>
</evidence>
<dbReference type="EMBL" id="BDDD01005238">
    <property type="protein sequence ID" value="GAV89083.1"/>
    <property type="molecule type" value="Genomic_DNA"/>
</dbReference>
<evidence type="ECO:0000313" key="2">
    <source>
        <dbReference type="Proteomes" id="UP000187406"/>
    </source>
</evidence>
<name>A0A1Q3D9U5_CEPFO</name>
<proteinExistence type="predicted"/>
<sequence length="189" mass="22275">MKNGDGLLWLPILFISRYEHIPRSNVLPRHGIKNMPGRIRLPQLSIPIKHSCPRNDIHLLHYIKQSFCFFNVPTFRKHIKHCITQNQVHTHPIPFNVITNPLPKFQILLLCTSRQNTNHCHNIRLHIFRLHSLKVLQGFLRTTPSCKARYHRIPRNNIFLSNPPKHPVCRIHIPTLSIKMYQGIQNEQI</sequence>
<keyword evidence="2" id="KW-1185">Reference proteome</keyword>
<organism evidence="1 2">
    <name type="scientific">Cephalotus follicularis</name>
    <name type="common">Albany pitcher plant</name>
    <dbReference type="NCBI Taxonomy" id="3775"/>
    <lineage>
        <taxon>Eukaryota</taxon>
        <taxon>Viridiplantae</taxon>
        <taxon>Streptophyta</taxon>
        <taxon>Embryophyta</taxon>
        <taxon>Tracheophyta</taxon>
        <taxon>Spermatophyta</taxon>
        <taxon>Magnoliopsida</taxon>
        <taxon>eudicotyledons</taxon>
        <taxon>Gunneridae</taxon>
        <taxon>Pentapetalae</taxon>
        <taxon>rosids</taxon>
        <taxon>fabids</taxon>
        <taxon>Oxalidales</taxon>
        <taxon>Cephalotaceae</taxon>
        <taxon>Cephalotus</taxon>
    </lineage>
</organism>
<gene>
    <name evidence="1" type="ORF">CFOL_v3_32503</name>
</gene>
<comment type="caution">
    <text evidence="1">The sequence shown here is derived from an EMBL/GenBank/DDBJ whole genome shotgun (WGS) entry which is preliminary data.</text>
</comment>